<evidence type="ECO:0008006" key="3">
    <source>
        <dbReference type="Google" id="ProtNLM"/>
    </source>
</evidence>
<comment type="caution">
    <text evidence="1">The sequence shown here is derived from an EMBL/GenBank/DDBJ whole genome shotgun (WGS) entry which is preliminary data.</text>
</comment>
<gene>
    <name evidence="1" type="ORF">GRJ2_000290300</name>
</gene>
<keyword evidence="2" id="KW-1185">Reference proteome</keyword>
<dbReference type="EMBL" id="BAAFJT010000001">
    <property type="protein sequence ID" value="GAB0178250.1"/>
    <property type="molecule type" value="Genomic_DNA"/>
</dbReference>
<dbReference type="AlphaFoldDB" id="A0ABC9VYA4"/>
<accession>A0ABC9VYA4</accession>
<name>A0ABC9VYA4_GRUJA</name>
<reference evidence="1 2" key="1">
    <citation type="submission" date="2024-06" db="EMBL/GenBank/DDBJ databases">
        <title>The draft genome of Grus japonensis, version 3.</title>
        <authorList>
            <person name="Nabeshima K."/>
            <person name="Suzuki S."/>
            <person name="Onuma M."/>
        </authorList>
    </citation>
    <scope>NUCLEOTIDE SEQUENCE [LARGE SCALE GENOMIC DNA]</scope>
    <source>
        <strain evidence="1 2">451A</strain>
    </source>
</reference>
<evidence type="ECO:0000313" key="1">
    <source>
        <dbReference type="EMBL" id="GAB0178250.1"/>
    </source>
</evidence>
<dbReference type="Proteomes" id="UP001623348">
    <property type="component" value="Unassembled WGS sequence"/>
</dbReference>
<protein>
    <recommendedName>
        <fullName evidence="3">Reverse transcriptase</fullName>
    </recommendedName>
</protein>
<sequence>MPSKIMEQILLEDIKTYGRHRGNDSQYGFTKGKSCLNNLVTFYDGVAASVDKGKATDIIYLDSFKAFGETQGPAPRSGQPQYQYRLGSEWIESSPEEKDLGVLLDEKLNMIQQCVLTAQKANRILGCTKRSVARRSREVILSLYSILMRQHLEYCIQLWGPQYGRDMELLERVQRRATKLIRGLEHLSYEDRLRELVLFSLEKTQGTPYCSLPVLKGGL</sequence>
<evidence type="ECO:0000313" key="2">
    <source>
        <dbReference type="Proteomes" id="UP001623348"/>
    </source>
</evidence>
<proteinExistence type="predicted"/>
<organism evidence="1 2">
    <name type="scientific">Grus japonensis</name>
    <name type="common">Japanese crane</name>
    <name type="synonym">Red-crowned crane</name>
    <dbReference type="NCBI Taxonomy" id="30415"/>
    <lineage>
        <taxon>Eukaryota</taxon>
        <taxon>Metazoa</taxon>
        <taxon>Chordata</taxon>
        <taxon>Craniata</taxon>
        <taxon>Vertebrata</taxon>
        <taxon>Euteleostomi</taxon>
        <taxon>Archelosauria</taxon>
        <taxon>Archosauria</taxon>
        <taxon>Dinosauria</taxon>
        <taxon>Saurischia</taxon>
        <taxon>Theropoda</taxon>
        <taxon>Coelurosauria</taxon>
        <taxon>Aves</taxon>
        <taxon>Neognathae</taxon>
        <taxon>Neoaves</taxon>
        <taxon>Gruiformes</taxon>
        <taxon>Gruidae</taxon>
        <taxon>Grus</taxon>
    </lineage>
</organism>
<dbReference type="PANTHER" id="PTHR33332">
    <property type="entry name" value="REVERSE TRANSCRIPTASE DOMAIN-CONTAINING PROTEIN"/>
    <property type="match status" value="1"/>
</dbReference>